<feature type="non-terminal residue" evidence="2">
    <location>
        <position position="35"/>
    </location>
</feature>
<dbReference type="PROSITE" id="PS51129">
    <property type="entry name" value="PDXS_SNZ_2"/>
    <property type="match status" value="1"/>
</dbReference>
<dbReference type="AlphaFoldDB" id="G5JGX0"/>
<gene>
    <name evidence="2" type="ORF">SS7213T_03475</name>
</gene>
<comment type="similarity">
    <text evidence="1">Belongs to the PdxS/SNZ family.</text>
</comment>
<evidence type="ECO:0000313" key="3">
    <source>
        <dbReference type="Proteomes" id="UP000005413"/>
    </source>
</evidence>
<proteinExistence type="inferred from homology"/>
<reference evidence="2 3" key="1">
    <citation type="journal article" date="2012" name="BMC Genomics">
        <title>Comparative genomic analysis of the genus Staphylococcus including Staphylococcus aureus and its newly described sister species Staphylococcus simiae.</title>
        <authorList>
            <person name="Suzuki H."/>
            <person name="Lefebure T."/>
            <person name="Pavinski Bitar P."/>
            <person name="Stanhope M.J."/>
        </authorList>
    </citation>
    <scope>NUCLEOTIDE SEQUENCE [LARGE SCALE GENOMIC DNA]</scope>
    <source>
        <strain evidence="2 3">CCM 7213</strain>
    </source>
</reference>
<feature type="non-terminal residue" evidence="2">
    <location>
        <position position="1"/>
    </location>
</feature>
<protein>
    <submittedName>
        <fullName evidence="2">Uncharacterized protein</fullName>
    </submittedName>
</protein>
<dbReference type="InterPro" id="IPR001852">
    <property type="entry name" value="PdxS/SNZ"/>
</dbReference>
<organism evidence="2 3">
    <name type="scientific">Staphylococcus simiae CCM 7213 = CCUG 51256</name>
    <dbReference type="NCBI Taxonomy" id="911238"/>
    <lineage>
        <taxon>Bacteria</taxon>
        <taxon>Bacillati</taxon>
        <taxon>Bacillota</taxon>
        <taxon>Bacilli</taxon>
        <taxon>Bacillales</taxon>
        <taxon>Staphylococcaceae</taxon>
        <taxon>Staphylococcus</taxon>
    </lineage>
</organism>
<dbReference type="EMBL" id="AEUN01000238">
    <property type="protein sequence ID" value="EHJ08566.1"/>
    <property type="molecule type" value="Genomic_DNA"/>
</dbReference>
<name>G5JGX0_9STAP</name>
<dbReference type="Proteomes" id="UP000005413">
    <property type="component" value="Unassembled WGS sequence"/>
</dbReference>
<sequence>CNNCSGDSSKPTIIVATARVLESMGVDYIDESEVL</sequence>
<accession>G5JGX0</accession>
<evidence type="ECO:0000256" key="1">
    <source>
        <dbReference type="PROSITE-ProRule" id="PRU00481"/>
    </source>
</evidence>
<evidence type="ECO:0000313" key="2">
    <source>
        <dbReference type="EMBL" id="EHJ08566.1"/>
    </source>
</evidence>
<comment type="caution">
    <text evidence="2">The sequence shown here is derived from an EMBL/GenBank/DDBJ whole genome shotgun (WGS) entry which is preliminary data.</text>
</comment>
<keyword evidence="3" id="KW-1185">Reference proteome</keyword>
<dbReference type="GO" id="GO:0042823">
    <property type="term" value="P:pyridoxal phosphate biosynthetic process"/>
    <property type="evidence" value="ECO:0007669"/>
    <property type="project" value="InterPro"/>
</dbReference>